<feature type="region of interest" description="Disordered" evidence="4">
    <location>
        <begin position="111"/>
        <end position="176"/>
    </location>
</feature>
<evidence type="ECO:0000256" key="2">
    <source>
        <dbReference type="HAMAP-Rule" id="MF_00984"/>
    </source>
</evidence>
<comment type="subunit">
    <text evidence="2">Homotetramer.</text>
</comment>
<comment type="caution">
    <text evidence="5">The sequence shown here is derived from an EMBL/GenBank/DDBJ whole genome shotgun (WGS) entry which is preliminary data.</text>
</comment>
<dbReference type="NCBIfam" id="TIGR00621">
    <property type="entry name" value="ssb"/>
    <property type="match status" value="1"/>
</dbReference>
<proteinExistence type="inferred from homology"/>
<feature type="compositionally biased region" description="Polar residues" evidence="4">
    <location>
        <begin position="158"/>
        <end position="176"/>
    </location>
</feature>
<dbReference type="PROSITE" id="PS50935">
    <property type="entry name" value="SSB"/>
    <property type="match status" value="1"/>
</dbReference>
<dbReference type="InterPro" id="IPR011344">
    <property type="entry name" value="ssDNA-bd"/>
</dbReference>
<evidence type="ECO:0000256" key="3">
    <source>
        <dbReference type="RuleBase" id="RU000524"/>
    </source>
</evidence>
<gene>
    <name evidence="5" type="ORF">CO058_01505</name>
</gene>
<name>A0A2M8EMC5_UNCKA</name>
<keyword evidence="1 2" id="KW-0238">DNA-binding</keyword>
<evidence type="ECO:0000256" key="4">
    <source>
        <dbReference type="SAM" id="MobiDB-lite"/>
    </source>
</evidence>
<dbReference type="SUPFAM" id="SSF50249">
    <property type="entry name" value="Nucleic acid-binding proteins"/>
    <property type="match status" value="1"/>
</dbReference>
<comment type="caution">
    <text evidence="2">Lacks conserved residue(s) required for the propagation of feature annotation.</text>
</comment>
<dbReference type="AlphaFoldDB" id="A0A2M8EMC5"/>
<dbReference type="PANTHER" id="PTHR10302:SF27">
    <property type="entry name" value="SINGLE-STRANDED DNA-BINDING PROTEIN"/>
    <property type="match status" value="1"/>
</dbReference>
<organism evidence="5 6">
    <name type="scientific">candidate division WWE3 bacterium CG_4_9_14_0_2_um_filter_35_11</name>
    <dbReference type="NCBI Taxonomy" id="1975077"/>
    <lineage>
        <taxon>Bacteria</taxon>
        <taxon>Katanobacteria</taxon>
    </lineage>
</organism>
<dbReference type="EMBL" id="PFSJ01000010">
    <property type="protein sequence ID" value="PJC23837.1"/>
    <property type="molecule type" value="Genomic_DNA"/>
</dbReference>
<dbReference type="InterPro" id="IPR000424">
    <property type="entry name" value="Primosome_PriB/ssb"/>
</dbReference>
<evidence type="ECO:0000313" key="5">
    <source>
        <dbReference type="EMBL" id="PJC23837.1"/>
    </source>
</evidence>
<reference evidence="6" key="1">
    <citation type="submission" date="2017-09" db="EMBL/GenBank/DDBJ databases">
        <title>Depth-based differentiation of microbial function through sediment-hosted aquifers and enrichment of novel symbionts in the deep terrestrial subsurface.</title>
        <authorList>
            <person name="Probst A.J."/>
            <person name="Ladd B."/>
            <person name="Jarett J.K."/>
            <person name="Geller-Mcgrath D.E."/>
            <person name="Sieber C.M.K."/>
            <person name="Emerson J.B."/>
            <person name="Anantharaman K."/>
            <person name="Thomas B.C."/>
            <person name="Malmstrom R."/>
            <person name="Stieglmeier M."/>
            <person name="Klingl A."/>
            <person name="Woyke T."/>
            <person name="Ryan C.M."/>
            <person name="Banfield J.F."/>
        </authorList>
    </citation>
    <scope>NUCLEOTIDE SEQUENCE [LARGE SCALE GENOMIC DNA]</scope>
</reference>
<feature type="compositionally biased region" description="Low complexity" evidence="4">
    <location>
        <begin position="127"/>
        <end position="138"/>
    </location>
</feature>
<dbReference type="HAMAP" id="MF_00984">
    <property type="entry name" value="SSB"/>
    <property type="match status" value="1"/>
</dbReference>
<evidence type="ECO:0000313" key="6">
    <source>
        <dbReference type="Proteomes" id="UP000229756"/>
    </source>
</evidence>
<sequence length="176" mass="18587">MATRSLNKVQLIGNLTRDVELRYTAGGVPVATFGIATNRSYNDASGNAVETAEFTNLVAWSKLAEICSQLLKKGTKVYIEGRLQTSKWDDKESGKPMQRTEVVINDMIILSQPGGNAGSGTPVDTGSNSAPVSPASSSDDMGQSVDLNDLDLGDPVDGSNSENKNASVQDSSDTPF</sequence>
<dbReference type="InterPro" id="IPR012340">
    <property type="entry name" value="NA-bd_OB-fold"/>
</dbReference>
<dbReference type="Pfam" id="PF00436">
    <property type="entry name" value="SSB"/>
    <property type="match status" value="1"/>
</dbReference>
<dbReference type="Gene3D" id="2.40.50.140">
    <property type="entry name" value="Nucleic acid-binding proteins"/>
    <property type="match status" value="1"/>
</dbReference>
<dbReference type="GO" id="GO:0009295">
    <property type="term" value="C:nucleoid"/>
    <property type="evidence" value="ECO:0007669"/>
    <property type="project" value="TreeGrafter"/>
</dbReference>
<dbReference type="PANTHER" id="PTHR10302">
    <property type="entry name" value="SINGLE-STRANDED DNA-BINDING PROTEIN"/>
    <property type="match status" value="1"/>
</dbReference>
<protein>
    <recommendedName>
        <fullName evidence="2 3">Single-stranded DNA-binding protein</fullName>
        <shortName evidence="2">SSB</shortName>
    </recommendedName>
</protein>
<accession>A0A2M8EMC5</accession>
<dbReference type="CDD" id="cd04496">
    <property type="entry name" value="SSB_OBF"/>
    <property type="match status" value="1"/>
</dbReference>
<dbReference type="GO" id="GO:0006260">
    <property type="term" value="P:DNA replication"/>
    <property type="evidence" value="ECO:0007669"/>
    <property type="project" value="InterPro"/>
</dbReference>
<dbReference type="Proteomes" id="UP000229756">
    <property type="component" value="Unassembled WGS sequence"/>
</dbReference>
<dbReference type="GO" id="GO:0003697">
    <property type="term" value="F:single-stranded DNA binding"/>
    <property type="evidence" value="ECO:0007669"/>
    <property type="project" value="UniProtKB-UniRule"/>
</dbReference>
<evidence type="ECO:0000256" key="1">
    <source>
        <dbReference type="ARBA" id="ARBA00023125"/>
    </source>
</evidence>